<evidence type="ECO:0000313" key="2">
    <source>
        <dbReference type="Proteomes" id="UP000008631"/>
    </source>
</evidence>
<accession>E8R6F5</accession>
<dbReference type="EMBL" id="CP002353">
    <property type="protein sequence ID" value="ADV61856.1"/>
    <property type="molecule type" value="Genomic_DNA"/>
</dbReference>
<gene>
    <name evidence="1" type="ordered locus">Isop_1270</name>
</gene>
<keyword evidence="2" id="KW-1185">Reference proteome</keyword>
<protein>
    <submittedName>
        <fullName evidence="1">Uncharacterized protein</fullName>
    </submittedName>
</protein>
<name>E8R6F5_ISOPI</name>
<organism evidence="1 2">
    <name type="scientific">Isosphaera pallida (strain ATCC 43644 / DSM 9630 / IS1B)</name>
    <dbReference type="NCBI Taxonomy" id="575540"/>
    <lineage>
        <taxon>Bacteria</taxon>
        <taxon>Pseudomonadati</taxon>
        <taxon>Planctomycetota</taxon>
        <taxon>Planctomycetia</taxon>
        <taxon>Isosphaerales</taxon>
        <taxon>Isosphaeraceae</taxon>
        <taxon>Isosphaera</taxon>
    </lineage>
</organism>
<dbReference type="HOGENOM" id="CLU_879347_0_0_0"/>
<evidence type="ECO:0000313" key="1">
    <source>
        <dbReference type="EMBL" id="ADV61856.1"/>
    </source>
</evidence>
<proteinExistence type="predicted"/>
<reference key="1">
    <citation type="submission" date="2010-11" db="EMBL/GenBank/DDBJ databases">
        <title>The complete sequence of chromosome of Isophaera pallida ATCC 43644.</title>
        <authorList>
            <consortium name="US DOE Joint Genome Institute (JGI-PGF)"/>
            <person name="Lucas S."/>
            <person name="Copeland A."/>
            <person name="Lapidus A."/>
            <person name="Bruce D."/>
            <person name="Goodwin L."/>
            <person name="Pitluck S."/>
            <person name="Kyrpides N."/>
            <person name="Mavromatis K."/>
            <person name="Pagani I."/>
            <person name="Ivanova N."/>
            <person name="Saunders E."/>
            <person name="Brettin T."/>
            <person name="Detter J.C."/>
            <person name="Han C."/>
            <person name="Tapia R."/>
            <person name="Land M."/>
            <person name="Hauser L."/>
            <person name="Markowitz V."/>
            <person name="Cheng J.-F."/>
            <person name="Hugenholtz P."/>
            <person name="Woyke T."/>
            <person name="Wu D."/>
            <person name="Eisen J.A."/>
        </authorList>
    </citation>
    <scope>NUCLEOTIDE SEQUENCE</scope>
    <source>
        <strain>ATCC 43644</strain>
    </source>
</reference>
<dbReference type="InParanoid" id="E8R6F5"/>
<sequence length="316" mass="34587">MMTARNGRRSARMIAGAWLSVIVVTSFIDGNSTSAQEKNDLASQTKPSAFETRAYRLTTRSELRIQAADQPEQTVKADAVIDHRFRIQPDSSGMGKRVEVIIDQLEVGISGTGTPEGDLITRLDSQALTVIQNGQTRVLKRGDMPEAQQRMLDDFGRVLAVLTLDSNGRERRREVKLKTGVLTENDQLDNVRAMHVPFLADQTSWKAPVRLSMGAGRVAQGELTFTKAPVADAKPGQPVNVEVAGILTAAPESGRIEIKSAQYRVKGAQTYDPMRGIWTDAVWNIEMNVAMVVETRPLTASGSVVVRWELKTGSGD</sequence>
<reference evidence="1 2" key="2">
    <citation type="journal article" date="2011" name="Stand. Genomic Sci.">
        <title>Complete genome sequence of Isosphaera pallida type strain (IS1B).</title>
        <authorList>
            <consortium name="US DOE Joint Genome Institute (JGI-PGF)"/>
            <person name="Goker M."/>
            <person name="Cleland D."/>
            <person name="Saunders E."/>
            <person name="Lapidus A."/>
            <person name="Nolan M."/>
            <person name="Lucas S."/>
            <person name="Hammon N."/>
            <person name="Deshpande S."/>
            <person name="Cheng J.F."/>
            <person name="Tapia R."/>
            <person name="Han C."/>
            <person name="Goodwin L."/>
            <person name="Pitluck S."/>
            <person name="Liolios K."/>
            <person name="Pagani I."/>
            <person name="Ivanova N."/>
            <person name="Mavromatis K."/>
            <person name="Pati A."/>
            <person name="Chen A."/>
            <person name="Palaniappan K."/>
            <person name="Land M."/>
            <person name="Hauser L."/>
            <person name="Chang Y.J."/>
            <person name="Jeffries C.D."/>
            <person name="Detter J.C."/>
            <person name="Beck B."/>
            <person name="Woyke T."/>
            <person name="Bristow J."/>
            <person name="Eisen J.A."/>
            <person name="Markowitz V."/>
            <person name="Hugenholtz P."/>
            <person name="Kyrpides N.C."/>
            <person name="Klenk H.P."/>
        </authorList>
    </citation>
    <scope>NUCLEOTIDE SEQUENCE [LARGE SCALE GENOMIC DNA]</scope>
    <source>
        <strain evidence="2">ATCC 43644 / DSM 9630 / IS1B</strain>
    </source>
</reference>
<dbReference type="Proteomes" id="UP000008631">
    <property type="component" value="Chromosome"/>
</dbReference>
<dbReference type="RefSeq" id="WP_013564145.1">
    <property type="nucleotide sequence ID" value="NC_014962.1"/>
</dbReference>
<dbReference type="AlphaFoldDB" id="E8R6F5"/>
<dbReference type="KEGG" id="ipa:Isop_1270"/>